<dbReference type="Gene3D" id="2.160.10.10">
    <property type="entry name" value="Hexapeptide repeat proteins"/>
    <property type="match status" value="1"/>
</dbReference>
<protein>
    <submittedName>
        <fullName evidence="4">Maltose O-acetyltransferase</fullName>
    </submittedName>
</protein>
<dbReference type="PROSITE" id="PS00101">
    <property type="entry name" value="HEXAPEP_TRANSFERASES"/>
    <property type="match status" value="1"/>
</dbReference>
<feature type="domain" description="Maltose/galactoside acetyltransferase" evidence="3">
    <location>
        <begin position="5"/>
        <end position="59"/>
    </location>
</feature>
<dbReference type="SMART" id="SM01266">
    <property type="entry name" value="Mac"/>
    <property type="match status" value="1"/>
</dbReference>
<name>A0A1I6UE78_9EURY</name>
<evidence type="ECO:0000313" key="4">
    <source>
        <dbReference type="EMBL" id="SFS99607.1"/>
    </source>
</evidence>
<dbReference type="GO" id="GO:0016407">
    <property type="term" value="F:acetyltransferase activity"/>
    <property type="evidence" value="ECO:0007669"/>
    <property type="project" value="InterPro"/>
</dbReference>
<dbReference type="InterPro" id="IPR001451">
    <property type="entry name" value="Hexapep"/>
</dbReference>
<dbReference type="GO" id="GO:0005829">
    <property type="term" value="C:cytosol"/>
    <property type="evidence" value="ECO:0007669"/>
    <property type="project" value="TreeGrafter"/>
</dbReference>
<dbReference type="InterPro" id="IPR024688">
    <property type="entry name" value="Mac_dom"/>
</dbReference>
<gene>
    <name evidence="4" type="ORF">SAMN04488556_3783</name>
</gene>
<dbReference type="Proteomes" id="UP000199199">
    <property type="component" value="Unassembled WGS sequence"/>
</dbReference>
<dbReference type="AlphaFoldDB" id="A0A1I6UE78"/>
<dbReference type="EMBL" id="FOZS01000004">
    <property type="protein sequence ID" value="SFS99607.1"/>
    <property type="molecule type" value="Genomic_DNA"/>
</dbReference>
<sequence length="185" mass="19950">MPTEREKMIAGDRYDPDDPQLVADRRAARDRLALFNRTPVSDERRRADIVSDLFGSVGDGVYLEPPFRCDYGYNVHVGEDFYTNFDCVILDAAPVEFGDDCMLAPGVHVYTATHPLEAAERTAGLEYAKPVTVGDAVWIGGRAVLNPGVTVGDGAVIGSGAVVTEDVPANVVVQGNPAEVVRELE</sequence>
<dbReference type="GO" id="GO:0008374">
    <property type="term" value="F:O-acyltransferase activity"/>
    <property type="evidence" value="ECO:0007669"/>
    <property type="project" value="TreeGrafter"/>
</dbReference>
<reference evidence="5" key="1">
    <citation type="submission" date="2016-10" db="EMBL/GenBank/DDBJ databases">
        <authorList>
            <person name="Varghese N."/>
            <person name="Submissions S."/>
        </authorList>
    </citation>
    <scope>NUCLEOTIDE SEQUENCE [LARGE SCALE GENOMIC DNA]</scope>
    <source>
        <strain evidence="5">DSM 22427</strain>
    </source>
</reference>
<organism evidence="4 5">
    <name type="scientific">Halostagnicola kamekurae</name>
    <dbReference type="NCBI Taxonomy" id="619731"/>
    <lineage>
        <taxon>Archaea</taxon>
        <taxon>Methanobacteriati</taxon>
        <taxon>Methanobacteriota</taxon>
        <taxon>Stenosarchaea group</taxon>
        <taxon>Halobacteria</taxon>
        <taxon>Halobacteriales</taxon>
        <taxon>Natrialbaceae</taxon>
        <taxon>Halostagnicola</taxon>
    </lineage>
</organism>
<comment type="similarity">
    <text evidence="1">Belongs to the transferase hexapeptide repeat family.</text>
</comment>
<proteinExistence type="inferred from homology"/>
<dbReference type="SUPFAM" id="SSF51161">
    <property type="entry name" value="Trimeric LpxA-like enzymes"/>
    <property type="match status" value="1"/>
</dbReference>
<dbReference type="FunFam" id="2.160.10.10:FF:000008">
    <property type="entry name" value="Maltose O-acetyltransferase"/>
    <property type="match status" value="1"/>
</dbReference>
<dbReference type="RefSeq" id="WP_092906913.1">
    <property type="nucleotide sequence ID" value="NZ_FOZS01000004.1"/>
</dbReference>
<keyword evidence="5" id="KW-1185">Reference proteome</keyword>
<dbReference type="PANTHER" id="PTHR23416:SF23">
    <property type="entry name" value="ACETYLTRANSFERASE C18B11.09C-RELATED"/>
    <property type="match status" value="1"/>
</dbReference>
<evidence type="ECO:0000256" key="2">
    <source>
        <dbReference type="ARBA" id="ARBA00022679"/>
    </source>
</evidence>
<dbReference type="CDD" id="cd03357">
    <property type="entry name" value="LbH_MAT_GAT"/>
    <property type="match status" value="1"/>
</dbReference>
<dbReference type="InterPro" id="IPR011004">
    <property type="entry name" value="Trimer_LpxA-like_sf"/>
</dbReference>
<evidence type="ECO:0000313" key="5">
    <source>
        <dbReference type="Proteomes" id="UP000199199"/>
    </source>
</evidence>
<keyword evidence="2 4" id="KW-0808">Transferase</keyword>
<evidence type="ECO:0000256" key="1">
    <source>
        <dbReference type="ARBA" id="ARBA00007274"/>
    </source>
</evidence>
<dbReference type="InterPro" id="IPR018357">
    <property type="entry name" value="Hexapep_transf_CS"/>
</dbReference>
<accession>A0A1I6UE78</accession>
<dbReference type="Pfam" id="PF12464">
    <property type="entry name" value="Mac"/>
    <property type="match status" value="1"/>
</dbReference>
<dbReference type="Pfam" id="PF00132">
    <property type="entry name" value="Hexapep"/>
    <property type="match status" value="1"/>
</dbReference>
<evidence type="ECO:0000259" key="3">
    <source>
        <dbReference type="SMART" id="SM01266"/>
    </source>
</evidence>
<dbReference type="OrthoDB" id="1475at2157"/>
<dbReference type="InterPro" id="IPR051159">
    <property type="entry name" value="Hexapeptide_acetyltransf"/>
</dbReference>
<dbReference type="PANTHER" id="PTHR23416">
    <property type="entry name" value="SIALIC ACID SYNTHASE-RELATED"/>
    <property type="match status" value="1"/>
</dbReference>